<proteinExistence type="predicted"/>
<dbReference type="Proteomes" id="UP001157167">
    <property type="component" value="Unassembled WGS sequence"/>
</dbReference>
<comment type="caution">
    <text evidence="2">The sequence shown here is derived from an EMBL/GenBank/DDBJ whole genome shotgun (WGS) entry which is preliminary data.</text>
</comment>
<name>A0ABQ6FCA6_9RHOO</name>
<dbReference type="RefSeq" id="WP_284188441.1">
    <property type="nucleotide sequence ID" value="NZ_BSPX01000041.1"/>
</dbReference>
<dbReference type="CDD" id="cd15482">
    <property type="entry name" value="Sialidase_non-viral"/>
    <property type="match status" value="1"/>
</dbReference>
<feature type="signal peptide" evidence="1">
    <location>
        <begin position="1"/>
        <end position="30"/>
    </location>
</feature>
<dbReference type="Gene3D" id="2.120.10.10">
    <property type="match status" value="1"/>
</dbReference>
<feature type="chain" id="PRO_5047008485" evidence="1">
    <location>
        <begin position="31"/>
        <end position="402"/>
    </location>
</feature>
<evidence type="ECO:0000313" key="2">
    <source>
        <dbReference type="EMBL" id="GLT23223.1"/>
    </source>
</evidence>
<keyword evidence="2" id="KW-0449">Lipoprotein</keyword>
<protein>
    <submittedName>
        <fullName evidence="2">Lipoprotein</fullName>
    </submittedName>
</protein>
<reference evidence="3" key="1">
    <citation type="journal article" date="2019" name="Int. J. Syst. Evol. Microbiol.">
        <title>The Global Catalogue of Microorganisms (GCM) 10K type strain sequencing project: providing services to taxonomists for standard genome sequencing and annotation.</title>
        <authorList>
            <consortium name="The Broad Institute Genomics Platform"/>
            <consortium name="The Broad Institute Genome Sequencing Center for Infectious Disease"/>
            <person name="Wu L."/>
            <person name="Ma J."/>
        </authorList>
    </citation>
    <scope>NUCLEOTIDE SEQUENCE [LARGE SCALE GENOMIC DNA]</scope>
    <source>
        <strain evidence="3">NBRC 102407</strain>
    </source>
</reference>
<organism evidence="2 3">
    <name type="scientific">Zoogloea oryzae</name>
    <dbReference type="NCBI Taxonomy" id="310767"/>
    <lineage>
        <taxon>Bacteria</taxon>
        <taxon>Pseudomonadati</taxon>
        <taxon>Pseudomonadota</taxon>
        <taxon>Betaproteobacteria</taxon>
        <taxon>Rhodocyclales</taxon>
        <taxon>Zoogloeaceae</taxon>
        <taxon>Zoogloea</taxon>
    </lineage>
</organism>
<evidence type="ECO:0000313" key="3">
    <source>
        <dbReference type="Proteomes" id="UP001157167"/>
    </source>
</evidence>
<sequence length="402" mass="43401">MIKSALIEIRSVLGASLVAVAMALPPHAFAHDAAMHAAPAKAARVELATAAAFGPDGQLYAVSKNGGHLQLIRSHDDGANWSAPLRVNAEPEPIAADGDSQPRIAFNRDGDLLVSWTKPLTRPYTGEIRLARLPVGAAAFDAPITVHHDRAEITHRFQNILAGPDGRVTAVWIDKRDQEAAKAQREPYRGAAIYAAVSTDGGRSFAPEVRVADHSCECCRIALAADRDGAPIALWRHVFAPDERDHAIARLKPDGSPERVDRATFDRWRVDACPHHGPALAVDEAGTRHATWFNVKDDEGRVFYGRIGVNTVEGQIPVGGPRAAHADIAIAGGVLAIVWKEFDGEQNRLRGMRSTDGGRSFETFEIAATAGAADQPRALVKGGKLYAFWRQADEGFRLYPLP</sequence>
<gene>
    <name evidence="2" type="ORF">GCM10007933_26860</name>
</gene>
<keyword evidence="1" id="KW-0732">Signal</keyword>
<dbReference type="EMBL" id="BSPX01000041">
    <property type="protein sequence ID" value="GLT23223.1"/>
    <property type="molecule type" value="Genomic_DNA"/>
</dbReference>
<accession>A0ABQ6FCA6</accession>
<keyword evidence="3" id="KW-1185">Reference proteome</keyword>
<dbReference type="SUPFAM" id="SSF50939">
    <property type="entry name" value="Sialidases"/>
    <property type="match status" value="1"/>
</dbReference>
<evidence type="ECO:0000256" key="1">
    <source>
        <dbReference type="SAM" id="SignalP"/>
    </source>
</evidence>
<dbReference type="InterPro" id="IPR036278">
    <property type="entry name" value="Sialidase_sf"/>
</dbReference>